<comment type="catalytic activity">
    <reaction evidence="3">
        <text>a 5'-end (N(2),N(7)-dimethyl 5'-triphosphoguanosine)-ribonucleoside in snoRNA + S-adenosyl-L-methionine = a 5'-end (N(2),N(2),N(7)-trimethyl 5'-triphosphoguanosine)-ribonucleoside in snoRNA + S-adenosyl-L-homocysteine + H(+)</text>
        <dbReference type="Rhea" id="RHEA:78507"/>
        <dbReference type="Rhea" id="RHEA-COMP:19088"/>
        <dbReference type="Rhea" id="RHEA-COMP:19090"/>
        <dbReference type="ChEBI" id="CHEBI:15378"/>
        <dbReference type="ChEBI" id="CHEBI:57856"/>
        <dbReference type="ChEBI" id="CHEBI:59789"/>
        <dbReference type="ChEBI" id="CHEBI:167623"/>
        <dbReference type="ChEBI" id="CHEBI:172880"/>
    </reaction>
    <physiologicalReaction direction="left-to-right" evidence="3">
        <dbReference type="Rhea" id="RHEA:78508"/>
    </physiologicalReaction>
</comment>
<dbReference type="InterPro" id="IPR029063">
    <property type="entry name" value="SAM-dependent_MTases_sf"/>
</dbReference>
<dbReference type="Proteomes" id="UP001530315">
    <property type="component" value="Unassembled WGS sequence"/>
</dbReference>
<dbReference type="Pfam" id="PF09445">
    <property type="entry name" value="Methyltransf_15"/>
    <property type="match status" value="1"/>
</dbReference>
<evidence type="ECO:0000313" key="9">
    <source>
        <dbReference type="EMBL" id="KAL3769264.1"/>
    </source>
</evidence>
<protein>
    <recommendedName>
        <fullName evidence="1">Trimethylguanosine synthase</fullName>
    </recommendedName>
    <alternativeName>
        <fullName evidence="7">Cap-specific guanine-N(2) methyltransferase</fullName>
    </alternativeName>
</protein>
<proteinExistence type="inferred from homology"/>
<organism evidence="9 10">
    <name type="scientific">Stephanodiscus triporus</name>
    <dbReference type="NCBI Taxonomy" id="2934178"/>
    <lineage>
        <taxon>Eukaryota</taxon>
        <taxon>Sar</taxon>
        <taxon>Stramenopiles</taxon>
        <taxon>Ochrophyta</taxon>
        <taxon>Bacillariophyta</taxon>
        <taxon>Coscinodiscophyceae</taxon>
        <taxon>Thalassiosirophycidae</taxon>
        <taxon>Stephanodiscales</taxon>
        <taxon>Stephanodiscaceae</taxon>
        <taxon>Stephanodiscus</taxon>
    </lineage>
</organism>
<gene>
    <name evidence="9" type="ORF">ACHAW5_002280</name>
</gene>
<name>A0ABD3MZE2_9STRA</name>
<evidence type="ECO:0000256" key="3">
    <source>
        <dbReference type="ARBA" id="ARBA00047418"/>
    </source>
</evidence>
<dbReference type="AlphaFoldDB" id="A0ABD3MZE2"/>
<dbReference type="EMBL" id="JALLAZ020001660">
    <property type="protein sequence ID" value="KAL3769264.1"/>
    <property type="molecule type" value="Genomic_DNA"/>
</dbReference>
<feature type="region of interest" description="Disordered" evidence="8">
    <location>
        <begin position="543"/>
        <end position="565"/>
    </location>
</feature>
<dbReference type="SUPFAM" id="SSF53335">
    <property type="entry name" value="S-adenosyl-L-methionine-dependent methyltransferases"/>
    <property type="match status" value="1"/>
</dbReference>
<dbReference type="PANTHER" id="PTHR14741">
    <property type="entry name" value="S-ADENOSYLMETHIONINE-DEPENDENT METHYLTRANSFERASE RELATED"/>
    <property type="match status" value="1"/>
</dbReference>
<comment type="caution">
    <text evidence="9">The sequence shown here is derived from an EMBL/GenBank/DDBJ whole genome shotgun (WGS) entry which is preliminary data.</text>
</comment>
<feature type="compositionally biased region" description="Basic residues" evidence="8">
    <location>
        <begin position="33"/>
        <end position="48"/>
    </location>
</feature>
<evidence type="ECO:0000256" key="5">
    <source>
        <dbReference type="ARBA" id="ARBA00048763"/>
    </source>
</evidence>
<evidence type="ECO:0000313" key="10">
    <source>
        <dbReference type="Proteomes" id="UP001530315"/>
    </source>
</evidence>
<dbReference type="Gene3D" id="3.40.50.150">
    <property type="entry name" value="Vaccinia Virus protein VP39"/>
    <property type="match status" value="1"/>
</dbReference>
<evidence type="ECO:0000256" key="7">
    <source>
        <dbReference type="ARBA" id="ARBA00049790"/>
    </source>
</evidence>
<feature type="region of interest" description="Disordered" evidence="8">
    <location>
        <begin position="384"/>
        <end position="405"/>
    </location>
</feature>
<comment type="catalytic activity">
    <reaction evidence="6">
        <text>a 5'-end (N(7)-methyl 5'-triphosphoguanosine)-ribonucleoside in snRNA + S-adenosyl-L-methionine = a 5'-end (N(2),N(7)-dimethyl 5'-triphosphoguanosine)-ribonucleoside in snRNA + S-adenosyl-L-homocysteine + H(+)</text>
        <dbReference type="Rhea" id="RHEA:78471"/>
        <dbReference type="Rhea" id="RHEA-COMP:19085"/>
        <dbReference type="Rhea" id="RHEA-COMP:19087"/>
        <dbReference type="ChEBI" id="CHEBI:15378"/>
        <dbReference type="ChEBI" id="CHEBI:57856"/>
        <dbReference type="ChEBI" id="CHEBI:59789"/>
        <dbReference type="ChEBI" id="CHEBI:156461"/>
        <dbReference type="ChEBI" id="CHEBI:172880"/>
    </reaction>
    <physiologicalReaction direction="left-to-right" evidence="6">
        <dbReference type="Rhea" id="RHEA:78472"/>
    </physiologicalReaction>
</comment>
<sequence length="758" mass="84805">MVEAAVVSTTAGAALPPESSNKRKNMNAQRQKSSNKRRKKNKKSKPHHNSINNWIENCSETIHRIPSNRQAPLTCIITRVEMDEEPVHPNDEKVGRATRNEENAKEERIKLGDTRKGGRHASVNECTTMGYDNGNEEKKMGVTRQAEACDSTNVTNTTRSISNIARPSASFLARYVQEKEIKTIDKENEATQMFIPVKRHISAIGPTKWQEERKRMANCKHMQDFSKHYHHLPHGDNGDGVLNPYPTSSVPDKFWAQRKRLFSRYDMGIRIGGGNEDEDEDYSPEMWYSVTPESIANHIAERMVKIIFYQKEIRRMGEMTPCNEKDSHNCETREEGDVFAPTNDEAERVSPRQRKQNDIIILDLFCGCGGNSIAFARWNNNNTRKDDETGHQKHHQQQCDDDDGYYAGPPPRVKVIAVDNNLSRLKNAAHNASIYEVKREDIVFVHADAVEVLHQYRKGVLQMSRIYVDGCISSCGKADSDEAHKIDHSRYGRCAGFALGGMDLLPENIDGLFLSPPWGGMSYGNTTFEPTASITVESAILEETSQQDEDANNNTEGGGNTKRTTTVTTNGAQLFSIATNAVFDDSKELSDGVIAYFLPRNINGIALGHNAIASSVVGCFEMEQNVICGKVKTVTAYFGRGLEDTLCFTKTDPTLAARYFCSDYSKPKKEPQSSTSTMRHCSSNGLLISDLMPIFLLLAPEQRTNAPGFPASQLASEHIALVTCFGDTLKLAIRLVIVLCRKMKEQNLQEKSQRNNAH</sequence>
<comment type="similarity">
    <text evidence="2">Belongs to the methyltransferase superfamily. Trimethylguanosine synthase family.</text>
</comment>
<comment type="catalytic activity">
    <reaction evidence="5">
        <text>a 5'-end (N(2),N(7)-dimethyl 5'-triphosphoguanosine)-ribonucleoside in snRNA + S-adenosyl-L-methionine = a 5'-end (N(2),N(2),N(7)-trimethyl 5'-triphosphoguanosine)-ribonucleoside in snRNA + S-adenosyl-L-homocysteine + H(+)</text>
        <dbReference type="Rhea" id="RHEA:78479"/>
        <dbReference type="Rhea" id="RHEA-COMP:19087"/>
        <dbReference type="Rhea" id="RHEA-COMP:19089"/>
        <dbReference type="ChEBI" id="CHEBI:15378"/>
        <dbReference type="ChEBI" id="CHEBI:57856"/>
        <dbReference type="ChEBI" id="CHEBI:59789"/>
        <dbReference type="ChEBI" id="CHEBI:167623"/>
        <dbReference type="ChEBI" id="CHEBI:172880"/>
    </reaction>
    <physiologicalReaction direction="left-to-right" evidence="5">
        <dbReference type="Rhea" id="RHEA:78480"/>
    </physiologicalReaction>
</comment>
<evidence type="ECO:0000256" key="8">
    <source>
        <dbReference type="SAM" id="MobiDB-lite"/>
    </source>
</evidence>
<evidence type="ECO:0000256" key="4">
    <source>
        <dbReference type="ARBA" id="ARBA00048740"/>
    </source>
</evidence>
<comment type="catalytic activity">
    <reaction evidence="4">
        <text>a 5'-end (N(7)-methyl 5'-triphosphoguanosine)-ribonucleoside in snoRNA + S-adenosyl-L-methionine = a 5'-end (N(2),N(7)-dimethyl 5'-triphosphoguanosine)-ribonucleoside in snoRNA + S-adenosyl-L-homocysteine + H(+)</text>
        <dbReference type="Rhea" id="RHEA:78475"/>
        <dbReference type="Rhea" id="RHEA-COMP:19086"/>
        <dbReference type="Rhea" id="RHEA-COMP:19088"/>
        <dbReference type="ChEBI" id="CHEBI:15378"/>
        <dbReference type="ChEBI" id="CHEBI:57856"/>
        <dbReference type="ChEBI" id="CHEBI:59789"/>
        <dbReference type="ChEBI" id="CHEBI:156461"/>
        <dbReference type="ChEBI" id="CHEBI:172880"/>
    </reaction>
    <physiologicalReaction direction="left-to-right" evidence="4">
        <dbReference type="Rhea" id="RHEA:78476"/>
    </physiologicalReaction>
</comment>
<dbReference type="InterPro" id="IPR019012">
    <property type="entry name" value="RNA_cap_Gua-N2-MeTrfase"/>
</dbReference>
<keyword evidence="10" id="KW-1185">Reference proteome</keyword>
<accession>A0ABD3MZE2</accession>
<dbReference type="PANTHER" id="PTHR14741:SF32">
    <property type="entry name" value="TRIMETHYLGUANOSINE SYNTHASE"/>
    <property type="match status" value="1"/>
</dbReference>
<reference evidence="9 10" key="1">
    <citation type="submission" date="2024-10" db="EMBL/GenBank/DDBJ databases">
        <title>Updated reference genomes for cyclostephanoid diatoms.</title>
        <authorList>
            <person name="Roberts W.R."/>
            <person name="Alverson A.J."/>
        </authorList>
    </citation>
    <scope>NUCLEOTIDE SEQUENCE [LARGE SCALE GENOMIC DNA]</scope>
    <source>
        <strain evidence="9 10">AJA276-08</strain>
    </source>
</reference>
<evidence type="ECO:0000256" key="1">
    <source>
        <dbReference type="ARBA" id="ARBA00018517"/>
    </source>
</evidence>
<feature type="region of interest" description="Disordered" evidence="8">
    <location>
        <begin position="1"/>
        <end position="52"/>
    </location>
</feature>
<evidence type="ECO:0000256" key="2">
    <source>
        <dbReference type="ARBA" id="ARBA00025783"/>
    </source>
</evidence>
<evidence type="ECO:0000256" key="6">
    <source>
        <dbReference type="ARBA" id="ARBA00049075"/>
    </source>
</evidence>